<feature type="region of interest" description="Disordered" evidence="1">
    <location>
        <begin position="135"/>
        <end position="230"/>
    </location>
</feature>
<comment type="caution">
    <text evidence="2">The sequence shown here is derived from an EMBL/GenBank/DDBJ whole genome shotgun (WGS) entry which is preliminary data.</text>
</comment>
<organism evidence="2 3">
    <name type="scientific">Rhodotorula diobovata</name>
    <dbReference type="NCBI Taxonomy" id="5288"/>
    <lineage>
        <taxon>Eukaryota</taxon>
        <taxon>Fungi</taxon>
        <taxon>Dikarya</taxon>
        <taxon>Basidiomycota</taxon>
        <taxon>Pucciniomycotina</taxon>
        <taxon>Microbotryomycetes</taxon>
        <taxon>Sporidiobolales</taxon>
        <taxon>Sporidiobolaceae</taxon>
        <taxon>Rhodotorula</taxon>
    </lineage>
</organism>
<proteinExistence type="predicted"/>
<dbReference type="EMBL" id="SOZI01000106">
    <property type="protein sequence ID" value="TNY19144.1"/>
    <property type="molecule type" value="Genomic_DNA"/>
</dbReference>
<feature type="region of interest" description="Disordered" evidence="1">
    <location>
        <begin position="76"/>
        <end position="120"/>
    </location>
</feature>
<dbReference type="Proteomes" id="UP000311382">
    <property type="component" value="Unassembled WGS sequence"/>
</dbReference>
<gene>
    <name evidence="2" type="ORF">DMC30DRAFT_16655</name>
</gene>
<evidence type="ECO:0000313" key="2">
    <source>
        <dbReference type="EMBL" id="TNY19144.1"/>
    </source>
</evidence>
<name>A0A5C5FT54_9BASI</name>
<dbReference type="OrthoDB" id="2529983at2759"/>
<dbReference type="AlphaFoldDB" id="A0A5C5FT54"/>
<evidence type="ECO:0000256" key="1">
    <source>
        <dbReference type="SAM" id="MobiDB-lite"/>
    </source>
</evidence>
<feature type="compositionally biased region" description="Low complexity" evidence="1">
    <location>
        <begin position="175"/>
        <end position="200"/>
    </location>
</feature>
<protein>
    <submittedName>
        <fullName evidence="2">Uncharacterized protein</fullName>
    </submittedName>
</protein>
<keyword evidence="3" id="KW-1185">Reference proteome</keyword>
<feature type="compositionally biased region" description="Low complexity" evidence="1">
    <location>
        <begin position="135"/>
        <end position="145"/>
    </location>
</feature>
<reference evidence="2 3" key="1">
    <citation type="submission" date="2019-03" db="EMBL/GenBank/DDBJ databases">
        <title>Rhodosporidium diobovatum UCD-FST 08-225 genome sequencing, assembly, and annotation.</title>
        <authorList>
            <person name="Fakankun I.U."/>
            <person name="Fristensky B."/>
            <person name="Levin D.B."/>
        </authorList>
    </citation>
    <scope>NUCLEOTIDE SEQUENCE [LARGE SCALE GENOMIC DNA]</scope>
    <source>
        <strain evidence="2 3">UCD-FST 08-225</strain>
    </source>
</reference>
<accession>A0A5C5FT54</accession>
<feature type="compositionally biased region" description="Basic and acidic residues" evidence="1">
    <location>
        <begin position="146"/>
        <end position="156"/>
    </location>
</feature>
<sequence length="333" mass="35518">MLALRPAARLVSSSSAAQIPLALSSRLYSSEPANTPAPTPTRNAHEAQSRPRARTLRQVGEDSGSTAQLVALAVKKTQAQGGDTRNRPAAGAGAYPGMGGAALQRAQRPPRQMQRTPEEHREWLKQRLQERKAGAFATGAGSAAPRAERDGSDRRRFNGPRGDGSAPRRPRGDRPPFGSASGPGGSSSSSQPRAAFQPRPQMRRAPRASHSAGPQWPAEATRPLTPPSTVRYPSANLAQLLRADLASKAVQLKCVLGGDKVVNEDADSREERDQAKKVLGGDYSMWLEAGKGQGQAKGKEGVVEHARGILRTNPSVPLTDRQVLLNKIREAVL</sequence>
<feature type="region of interest" description="Disordered" evidence="1">
    <location>
        <begin position="26"/>
        <end position="64"/>
    </location>
</feature>
<evidence type="ECO:0000313" key="3">
    <source>
        <dbReference type="Proteomes" id="UP000311382"/>
    </source>
</evidence>
<feature type="compositionally biased region" description="Low complexity" evidence="1">
    <location>
        <begin position="101"/>
        <end position="115"/>
    </location>
</feature>
<feature type="compositionally biased region" description="Low complexity" evidence="1">
    <location>
        <begin position="32"/>
        <end position="42"/>
    </location>
</feature>